<evidence type="ECO:0000313" key="16">
    <source>
        <dbReference type="Proteomes" id="UP001168528"/>
    </source>
</evidence>
<dbReference type="PANTHER" id="PTHR30069:SF29">
    <property type="entry name" value="HEMOGLOBIN AND HEMOGLOBIN-HAPTOGLOBIN-BINDING PROTEIN 1-RELATED"/>
    <property type="match status" value="1"/>
</dbReference>
<dbReference type="Gene3D" id="2.60.40.1120">
    <property type="entry name" value="Carboxypeptidase-like, regulatory domain"/>
    <property type="match status" value="1"/>
</dbReference>
<feature type="signal peptide" evidence="12">
    <location>
        <begin position="1"/>
        <end position="22"/>
    </location>
</feature>
<keyword evidence="5 12" id="KW-0732">Signal</keyword>
<name>A0ABT8R3E2_9BACT</name>
<dbReference type="Proteomes" id="UP001168528">
    <property type="component" value="Unassembled WGS sequence"/>
</dbReference>
<evidence type="ECO:0000256" key="10">
    <source>
        <dbReference type="PROSITE-ProRule" id="PRU01360"/>
    </source>
</evidence>
<dbReference type="SUPFAM" id="SSF49464">
    <property type="entry name" value="Carboxypeptidase regulatory domain-like"/>
    <property type="match status" value="1"/>
</dbReference>
<evidence type="ECO:0000259" key="13">
    <source>
        <dbReference type="Pfam" id="PF00593"/>
    </source>
</evidence>
<evidence type="ECO:0000256" key="2">
    <source>
        <dbReference type="ARBA" id="ARBA00022448"/>
    </source>
</evidence>
<dbReference type="InterPro" id="IPR008969">
    <property type="entry name" value="CarboxyPept-like_regulatory"/>
</dbReference>
<keyword evidence="9 10" id="KW-0998">Cell outer membrane</keyword>
<sequence>MSLKQLFFVIVVNACLTASVYAQQTYSGRVWDSQSRTPLPGVNVRAYPLQQGTVTGEDGTFTLTTDSVATRLEFSFVGYQTATVKAAEDIPLSIYLQPAQQELHEVVVVGYENNRKLLETAGSISLLTPQALERFSNTSLLPAINTLPGVRMEERSPGSYRLSIRGSSLRSPFGVRNVKVYWNDIPFTDPSGNTALNLLDYHTIGSVEVIKGPAGSIYGAGTGGVVLLQNPAIPSNEKSVQLTGLAGSYGLVGNSISLRMGGTQSNSIVTYAHQQSNGYRDHSNMRRDVLNFRTQYQVSEKRNVSIMGLYSDLYYQTPGGINAAQFARNPRLSRLPVINQRGDTTVRGSIEQQAAIYIQALYLGASQQYQINDKWSNSTSIYGTFNTLRNPFISNYERKAEQGFGARTRTSYLFDIGSVSSEWTFGGEFQQLFTVDKVYGNRLGTPDTLQLDAEVNTRQFIIFSQLELDLPANFFLTLGASFNRLRYRNQDFTNPRTNFRQTREFNPVVSPRVALLKKLSENLAVHGSVSLGFSPPTLTEILPSAGIFNGNLDAEQGVNYELGFRGNVQKLSFDVTAYSLQLNQTIVRRSNEAGAEYFVNAGNTDQNGLEATASYPFVQQQAGALSDLKLWTSYTYNHYTFKNYIQGETDFSNNRLPAVAPHTIITGIDAASGIGLYTNITFNFTDFIPLNDANTAYANDYALLGGRLGFRRTIHAFSLDVYAGVDNALNEVYSLGNDINAFGGRYYNTAAGINYYGGVGLKYNFAR</sequence>
<organism evidence="15 16">
    <name type="scientific">Rhodocytophaga aerolata</name>
    <dbReference type="NCBI Taxonomy" id="455078"/>
    <lineage>
        <taxon>Bacteria</taxon>
        <taxon>Pseudomonadati</taxon>
        <taxon>Bacteroidota</taxon>
        <taxon>Cytophagia</taxon>
        <taxon>Cytophagales</taxon>
        <taxon>Rhodocytophagaceae</taxon>
        <taxon>Rhodocytophaga</taxon>
    </lineage>
</organism>
<evidence type="ECO:0000256" key="4">
    <source>
        <dbReference type="ARBA" id="ARBA00022692"/>
    </source>
</evidence>
<comment type="caution">
    <text evidence="15">The sequence shown here is derived from an EMBL/GenBank/DDBJ whole genome shotgun (WGS) entry which is preliminary data.</text>
</comment>
<evidence type="ECO:0000256" key="6">
    <source>
        <dbReference type="ARBA" id="ARBA00023077"/>
    </source>
</evidence>
<accession>A0ABT8R3E2</accession>
<dbReference type="Pfam" id="PF07715">
    <property type="entry name" value="Plug"/>
    <property type="match status" value="1"/>
</dbReference>
<keyword evidence="6 11" id="KW-0798">TonB box</keyword>
<dbReference type="InterPro" id="IPR036942">
    <property type="entry name" value="Beta-barrel_TonB_sf"/>
</dbReference>
<protein>
    <submittedName>
        <fullName evidence="15">TonB-dependent receptor</fullName>
    </submittedName>
</protein>
<reference evidence="15" key="1">
    <citation type="submission" date="2023-07" db="EMBL/GenBank/DDBJ databases">
        <title>The genome sequence of Rhodocytophaga aerolata KACC 12507.</title>
        <authorList>
            <person name="Zhang X."/>
        </authorList>
    </citation>
    <scope>NUCLEOTIDE SEQUENCE</scope>
    <source>
        <strain evidence="15">KACC 12507</strain>
    </source>
</reference>
<dbReference type="PANTHER" id="PTHR30069">
    <property type="entry name" value="TONB-DEPENDENT OUTER MEMBRANE RECEPTOR"/>
    <property type="match status" value="1"/>
</dbReference>
<evidence type="ECO:0000256" key="5">
    <source>
        <dbReference type="ARBA" id="ARBA00022729"/>
    </source>
</evidence>
<evidence type="ECO:0000256" key="11">
    <source>
        <dbReference type="RuleBase" id="RU003357"/>
    </source>
</evidence>
<keyword evidence="8 15" id="KW-0675">Receptor</keyword>
<dbReference type="SUPFAM" id="SSF56935">
    <property type="entry name" value="Porins"/>
    <property type="match status" value="1"/>
</dbReference>
<evidence type="ECO:0000256" key="3">
    <source>
        <dbReference type="ARBA" id="ARBA00022452"/>
    </source>
</evidence>
<dbReference type="RefSeq" id="WP_302037424.1">
    <property type="nucleotide sequence ID" value="NZ_JAUKPO010000004.1"/>
</dbReference>
<dbReference type="Pfam" id="PF00593">
    <property type="entry name" value="TonB_dep_Rec_b-barrel"/>
    <property type="match status" value="1"/>
</dbReference>
<evidence type="ECO:0000313" key="15">
    <source>
        <dbReference type="EMBL" id="MDO1446626.1"/>
    </source>
</evidence>
<comment type="subcellular location">
    <subcellularLocation>
        <location evidence="1 10">Cell outer membrane</location>
        <topology evidence="1 10">Multi-pass membrane protein</topology>
    </subcellularLocation>
</comment>
<feature type="domain" description="TonB-dependent receptor-like beta-barrel" evidence="13">
    <location>
        <begin position="293"/>
        <end position="727"/>
    </location>
</feature>
<evidence type="ECO:0000256" key="12">
    <source>
        <dbReference type="SAM" id="SignalP"/>
    </source>
</evidence>
<dbReference type="InterPro" id="IPR012910">
    <property type="entry name" value="Plug_dom"/>
</dbReference>
<dbReference type="InterPro" id="IPR039426">
    <property type="entry name" value="TonB-dep_rcpt-like"/>
</dbReference>
<dbReference type="Pfam" id="PF13715">
    <property type="entry name" value="CarbopepD_reg_2"/>
    <property type="match status" value="1"/>
</dbReference>
<keyword evidence="7 10" id="KW-0472">Membrane</keyword>
<proteinExistence type="inferred from homology"/>
<feature type="domain" description="TonB-dependent receptor plug" evidence="14">
    <location>
        <begin position="117"/>
        <end position="225"/>
    </location>
</feature>
<evidence type="ECO:0000256" key="9">
    <source>
        <dbReference type="ARBA" id="ARBA00023237"/>
    </source>
</evidence>
<dbReference type="Gene3D" id="2.40.170.20">
    <property type="entry name" value="TonB-dependent receptor, beta-barrel domain"/>
    <property type="match status" value="1"/>
</dbReference>
<comment type="similarity">
    <text evidence="10 11">Belongs to the TonB-dependent receptor family.</text>
</comment>
<evidence type="ECO:0000256" key="8">
    <source>
        <dbReference type="ARBA" id="ARBA00023170"/>
    </source>
</evidence>
<dbReference type="InterPro" id="IPR000531">
    <property type="entry name" value="Beta-barrel_TonB"/>
</dbReference>
<feature type="chain" id="PRO_5046666036" evidence="12">
    <location>
        <begin position="23"/>
        <end position="767"/>
    </location>
</feature>
<dbReference type="EMBL" id="JAUKPO010000004">
    <property type="protein sequence ID" value="MDO1446626.1"/>
    <property type="molecule type" value="Genomic_DNA"/>
</dbReference>
<gene>
    <name evidence="15" type="ORF">Q0590_10215</name>
</gene>
<dbReference type="Gene3D" id="2.170.130.10">
    <property type="entry name" value="TonB-dependent receptor, plug domain"/>
    <property type="match status" value="1"/>
</dbReference>
<keyword evidence="2 10" id="KW-0813">Transport</keyword>
<keyword evidence="16" id="KW-1185">Reference proteome</keyword>
<dbReference type="PROSITE" id="PS52016">
    <property type="entry name" value="TONB_DEPENDENT_REC_3"/>
    <property type="match status" value="1"/>
</dbReference>
<evidence type="ECO:0000259" key="14">
    <source>
        <dbReference type="Pfam" id="PF07715"/>
    </source>
</evidence>
<keyword evidence="3 10" id="KW-1134">Transmembrane beta strand</keyword>
<keyword evidence="4 10" id="KW-0812">Transmembrane</keyword>
<evidence type="ECO:0000256" key="7">
    <source>
        <dbReference type="ARBA" id="ARBA00023136"/>
    </source>
</evidence>
<evidence type="ECO:0000256" key="1">
    <source>
        <dbReference type="ARBA" id="ARBA00004571"/>
    </source>
</evidence>
<dbReference type="InterPro" id="IPR037066">
    <property type="entry name" value="Plug_dom_sf"/>
</dbReference>